<dbReference type="Gene3D" id="3.10.450.40">
    <property type="match status" value="1"/>
</dbReference>
<dbReference type="eggNOG" id="COG3628">
    <property type="taxonomic scope" value="Bacteria"/>
</dbReference>
<sequence>MTAGLLPEWGDCMAVNPKLGTALAFTLQENLQINSRGRYRVQDGPENVRQAVWLRIHTPLGALVLHPEYGNPVYDLLSEPMDETWPTRAALAMRECLSYEPRIEVQAVQIKLSHEERKVQFVITYIVLGQPKPENVVWEGSYEPAGV</sequence>
<protein>
    <submittedName>
        <fullName evidence="2">GPW/gp25 family protein</fullName>
    </submittedName>
</protein>
<dbReference type="EMBL" id="CP002780">
    <property type="protein sequence ID" value="AEG60010.1"/>
    <property type="molecule type" value="Genomic_DNA"/>
</dbReference>
<evidence type="ECO:0000259" key="1">
    <source>
        <dbReference type="Pfam" id="PF04965"/>
    </source>
</evidence>
<accession>F6DTE8</accession>
<dbReference type="HOGENOM" id="CLU_1765083_0_0_9"/>
<evidence type="ECO:0000313" key="3">
    <source>
        <dbReference type="Proteomes" id="UP000009234"/>
    </source>
</evidence>
<dbReference type="KEGG" id="dru:Desru_1746"/>
<dbReference type="Proteomes" id="UP000009234">
    <property type="component" value="Chromosome"/>
</dbReference>
<gene>
    <name evidence="2" type="ordered locus">Desru_1746</name>
</gene>
<proteinExistence type="predicted"/>
<dbReference type="AlphaFoldDB" id="F6DTE8"/>
<dbReference type="SUPFAM" id="SSF160719">
    <property type="entry name" value="gpW/gp25-like"/>
    <property type="match status" value="1"/>
</dbReference>
<name>F6DTE8_DESRL</name>
<reference evidence="2 3" key="2">
    <citation type="journal article" date="2012" name="Stand. Genomic Sci.">
        <title>Complete genome sequence of the sulfate-reducing firmicute Desulfotomaculum ruminis type strain (DL(T)).</title>
        <authorList>
            <person name="Spring S."/>
            <person name="Visser M."/>
            <person name="Lu M."/>
            <person name="Copeland A."/>
            <person name="Lapidus A."/>
            <person name="Lucas S."/>
            <person name="Cheng J.F."/>
            <person name="Han C."/>
            <person name="Tapia R."/>
            <person name="Goodwin L.A."/>
            <person name="Pitluck S."/>
            <person name="Ivanova N."/>
            <person name="Land M."/>
            <person name="Hauser L."/>
            <person name="Larimer F."/>
            <person name="Rohde M."/>
            <person name="Goker M."/>
            <person name="Detter J.C."/>
            <person name="Kyrpides N.C."/>
            <person name="Woyke T."/>
            <person name="Schaap P.J."/>
            <person name="Plugge C.M."/>
            <person name="Muyzer G."/>
            <person name="Kuever J."/>
            <person name="Pereira I.A."/>
            <person name="Parshina S.N."/>
            <person name="Bernier-Latmani R."/>
            <person name="Stams A.J."/>
            <person name="Klenk H.P."/>
        </authorList>
    </citation>
    <scope>NUCLEOTIDE SEQUENCE [LARGE SCALE GENOMIC DNA]</scope>
    <source>
        <strain evidence="3">ATCC 23193 / DSM 2154 / NCIB 8452 / DL</strain>
    </source>
</reference>
<dbReference type="InterPro" id="IPR007048">
    <property type="entry name" value="IraD/Gp25-like"/>
</dbReference>
<dbReference type="Pfam" id="PF04965">
    <property type="entry name" value="GPW_gp25"/>
    <property type="match status" value="1"/>
</dbReference>
<organism evidence="2 3">
    <name type="scientific">Desulforamulus ruminis (strain ATCC 23193 / DSM 2154 / NCIMB 8452 / DL)</name>
    <name type="common">Desulfotomaculum ruminis</name>
    <dbReference type="NCBI Taxonomy" id="696281"/>
    <lineage>
        <taxon>Bacteria</taxon>
        <taxon>Bacillati</taxon>
        <taxon>Bacillota</taxon>
        <taxon>Clostridia</taxon>
        <taxon>Eubacteriales</taxon>
        <taxon>Peptococcaceae</taxon>
        <taxon>Desulforamulus</taxon>
    </lineage>
</organism>
<keyword evidence="3" id="KW-1185">Reference proteome</keyword>
<feature type="domain" description="IraD/Gp25-like" evidence="1">
    <location>
        <begin position="44"/>
        <end position="131"/>
    </location>
</feature>
<evidence type="ECO:0000313" key="2">
    <source>
        <dbReference type="EMBL" id="AEG60010.1"/>
    </source>
</evidence>
<dbReference type="STRING" id="696281.Desru_1746"/>
<reference evidence="3" key="1">
    <citation type="submission" date="2011-05" db="EMBL/GenBank/DDBJ databases">
        <title>Complete sequence of Desulfotomaculum ruminis DSM 2154.</title>
        <authorList>
            <person name="Lucas S."/>
            <person name="Copeland A."/>
            <person name="Lapidus A."/>
            <person name="Cheng J.-F."/>
            <person name="Goodwin L."/>
            <person name="Pitluck S."/>
            <person name="Lu M."/>
            <person name="Detter J.C."/>
            <person name="Han C."/>
            <person name="Tapia R."/>
            <person name="Land M."/>
            <person name="Hauser L."/>
            <person name="Kyrpides N."/>
            <person name="Ivanova N."/>
            <person name="Mikhailova N."/>
            <person name="Pagani I."/>
            <person name="Stams A.J.M."/>
            <person name="Plugge C.M."/>
            <person name="Muyzer G."/>
            <person name="Kuever J."/>
            <person name="Parshina S.N."/>
            <person name="Ivanova A.E."/>
            <person name="Nazina T.N."/>
            <person name="Brambilla E."/>
            <person name="Spring S."/>
            <person name="Klenk H.-P."/>
            <person name="Woyke T."/>
        </authorList>
    </citation>
    <scope>NUCLEOTIDE SEQUENCE [LARGE SCALE GENOMIC DNA]</scope>
    <source>
        <strain evidence="3">ATCC 23193 / DSM 2154 / NCIB 8452 / DL</strain>
    </source>
</reference>